<dbReference type="SUPFAM" id="SSF46689">
    <property type="entry name" value="Homeodomain-like"/>
    <property type="match status" value="1"/>
</dbReference>
<evidence type="ECO:0000313" key="2">
    <source>
        <dbReference type="EMBL" id="MDA5624006.1"/>
    </source>
</evidence>
<dbReference type="Proteomes" id="UP001145481">
    <property type="component" value="Unassembled WGS sequence"/>
</dbReference>
<feature type="domain" description="Mu DNA binding I gamma subdomain" evidence="1">
    <location>
        <begin position="6"/>
        <end position="58"/>
    </location>
</feature>
<dbReference type="RefSeq" id="WP_195189155.1">
    <property type="nucleotide sequence ID" value="NZ_CP097610.1"/>
</dbReference>
<proteinExistence type="predicted"/>
<dbReference type="EMBL" id="JANJHC010000030">
    <property type="protein sequence ID" value="MDA5624006.1"/>
    <property type="molecule type" value="Genomic_DNA"/>
</dbReference>
<protein>
    <recommendedName>
        <fullName evidence="1">Mu DNA binding I gamma subdomain domain-containing protein</fullName>
    </recommendedName>
</protein>
<dbReference type="InterPro" id="IPR009057">
    <property type="entry name" value="Homeodomain-like_sf"/>
</dbReference>
<reference evidence="2" key="1">
    <citation type="submission" date="2022-07" db="EMBL/GenBank/DDBJ databases">
        <title>Genome-based characterization of novel serogroup A variants of Pasteurella multocida.</title>
        <authorList>
            <person name="Prajapati A."/>
            <person name="Yogisharadhya R."/>
            <person name="Mohanty N."/>
            <person name="Chanda M."/>
            <person name="Mendem S.K."/>
            <person name="Siddaramappa S."/>
            <person name="Shivachandra S.B."/>
        </authorList>
    </citation>
    <scope>NUCLEOTIDE SEQUENCE</scope>
    <source>
        <strain evidence="2">NIVEDIPm19</strain>
    </source>
</reference>
<comment type="caution">
    <text evidence="2">The sequence shown here is derived from an EMBL/GenBank/DDBJ whole genome shotgun (WGS) entry which is preliminary data.</text>
</comment>
<gene>
    <name evidence="2" type="ORF">NM948_10725</name>
</gene>
<evidence type="ECO:0000313" key="3">
    <source>
        <dbReference type="Proteomes" id="UP001145481"/>
    </source>
</evidence>
<dbReference type="InterPro" id="IPR015126">
    <property type="entry name" value="Mu_I-gamma"/>
</dbReference>
<sequence length="65" mass="7763">MKTLQPIQANVYCYFMHDYLRKSQPTVEECYQRLVAKCKKEGWQVPTLVEMKAWLEHTLSICEKP</sequence>
<dbReference type="AlphaFoldDB" id="A0A9X3ZM69"/>
<accession>A0A9X3ZM69</accession>
<dbReference type="Pfam" id="PF09039">
    <property type="entry name" value="HTH_Tnp_Mu_2"/>
    <property type="match status" value="1"/>
</dbReference>
<name>A0A9X3ZM69_PASMD</name>
<organism evidence="2 3">
    <name type="scientific">Pasteurella multocida</name>
    <dbReference type="NCBI Taxonomy" id="747"/>
    <lineage>
        <taxon>Bacteria</taxon>
        <taxon>Pseudomonadati</taxon>
        <taxon>Pseudomonadota</taxon>
        <taxon>Gammaproteobacteria</taxon>
        <taxon>Pasteurellales</taxon>
        <taxon>Pasteurellaceae</taxon>
        <taxon>Pasteurella</taxon>
    </lineage>
</organism>
<evidence type="ECO:0000259" key="1">
    <source>
        <dbReference type="Pfam" id="PF09039"/>
    </source>
</evidence>
<dbReference type="Gene3D" id="1.10.10.60">
    <property type="entry name" value="Homeodomain-like"/>
    <property type="match status" value="1"/>
</dbReference>